<name>A0A0C1D6X9_9FLAO</name>
<reference evidence="1 2" key="1">
    <citation type="submission" date="2014-10" db="EMBL/GenBank/DDBJ databases">
        <title>Kaistella jeonii genome.</title>
        <authorList>
            <person name="Clayton J.T."/>
            <person name="Newman J.D."/>
        </authorList>
    </citation>
    <scope>NUCLEOTIDE SEQUENCE [LARGE SCALE GENOMIC DNA]</scope>
    <source>
        <strain evidence="1 2">DSM 17048</strain>
    </source>
</reference>
<dbReference type="Proteomes" id="UP000031473">
    <property type="component" value="Unassembled WGS sequence"/>
</dbReference>
<accession>A0A0C1D6X9</accession>
<dbReference type="SUPFAM" id="SSF63825">
    <property type="entry name" value="YWTD domain"/>
    <property type="match status" value="1"/>
</dbReference>
<evidence type="ECO:0000313" key="2">
    <source>
        <dbReference type="Proteomes" id="UP000031473"/>
    </source>
</evidence>
<organism evidence="1 2">
    <name type="scientific">Kaistella jeonii</name>
    <dbReference type="NCBI Taxonomy" id="266749"/>
    <lineage>
        <taxon>Bacteria</taxon>
        <taxon>Pseudomonadati</taxon>
        <taxon>Bacteroidota</taxon>
        <taxon>Flavobacteriia</taxon>
        <taxon>Flavobacteriales</taxon>
        <taxon>Weeksellaceae</taxon>
        <taxon>Chryseobacterium group</taxon>
        <taxon>Kaistella</taxon>
    </lineage>
</organism>
<protein>
    <submittedName>
        <fullName evidence="1">Uncharacterized protein</fullName>
    </submittedName>
</protein>
<gene>
    <name evidence="1" type="ORF">OA86_03060</name>
</gene>
<dbReference type="Gene3D" id="2.130.10.10">
    <property type="entry name" value="YVTN repeat-like/Quinoprotein amine dehydrogenase"/>
    <property type="match status" value="1"/>
</dbReference>
<dbReference type="EMBL" id="JSYL01000002">
    <property type="protein sequence ID" value="KIA89625.1"/>
    <property type="molecule type" value="Genomic_DNA"/>
</dbReference>
<sequence>MKFSKILASAFALTLLFNISCRTNDDPIKEELPKGAYENGIIITNEGGYSTPTSTVSFIPTDLSKQEDNIFAKNNDNAILGNVFQTIGFKGDLAYLVLNVPNKVEIVNRYTFKKTATITSNLSTPRYIAFTPNNTYITNHDFSTVKKVNIYDNANNFVKSIDFDRYAEKISASNGYVYVQTDGLTYDSSYNELATGHTISRINPATNAVDKTITLSDDLVIRDMIADDNFVYVVTSDYTNSNIYKITSATGNVQKIELPGITGAQKLALDNSKLYFMTSGNKIYNLTATTANSMFTATASYAYGFNVIDGNVYVSDGSFTGDSTVRIYNSTGTIVKTLNTGIGTNGFYKN</sequence>
<dbReference type="STRING" id="266749.SAMN05421876_103287"/>
<dbReference type="OrthoDB" id="9773938at2"/>
<proteinExistence type="predicted"/>
<dbReference type="AlphaFoldDB" id="A0A0C1D6X9"/>
<evidence type="ECO:0000313" key="1">
    <source>
        <dbReference type="EMBL" id="KIA89625.1"/>
    </source>
</evidence>
<keyword evidence="2" id="KW-1185">Reference proteome</keyword>
<dbReference type="RefSeq" id="WP_039348681.1">
    <property type="nucleotide sequence ID" value="NZ_FOLA01000003.1"/>
</dbReference>
<comment type="caution">
    <text evidence="1">The sequence shown here is derived from an EMBL/GenBank/DDBJ whole genome shotgun (WGS) entry which is preliminary data.</text>
</comment>
<dbReference type="InterPro" id="IPR015943">
    <property type="entry name" value="WD40/YVTN_repeat-like_dom_sf"/>
</dbReference>